<dbReference type="EMBL" id="JEMX01000018">
    <property type="protein sequence ID" value="EXI81774.1"/>
    <property type="molecule type" value="Genomic_DNA"/>
</dbReference>
<dbReference type="Pfam" id="PF13361">
    <property type="entry name" value="UvrD_C"/>
    <property type="match status" value="2"/>
</dbReference>
<evidence type="ECO:0000256" key="15">
    <source>
        <dbReference type="PROSITE-ProRule" id="PRU00560"/>
    </source>
</evidence>
<evidence type="ECO:0000256" key="7">
    <source>
        <dbReference type="ARBA" id="ARBA00022840"/>
    </source>
</evidence>
<evidence type="ECO:0000256" key="11">
    <source>
        <dbReference type="ARBA" id="ARBA00034617"/>
    </source>
</evidence>
<sequence>MSSALTGHAGNRLHFISAGAGSGKTYRLTQILSAELTSGRAQAAGVIATTFTKKAAAELRERVREHLLKEGKLELANAMGQARIGTVNSVCGSFLERFAFEAGLATEQQVLEENQSTLLIKVAIDEAVSGADVAALNALAARLGIEEWQSSLKDLLDKARANDILPAALAAMADANADSLLAHFPAAAKGDLTQEMLAQIAHCLAELKPKVAASGKKNSADYLGKLLEFQRKLSRNQAAWSEWLALAKAEPEKSLKPLAEPIGDIARRYDQHPGLHDDLRAYLTLMFALAAQTLTLYADRKRELGVIDFTDQEHLLLGLLDDPAVSAVLGDELDLLLVDEFQDTSPIQLALFMKLAKLAKQTYWVGDIKQAIYGFRGSDTRLMEALVNALPALGGDKTILDSSWRSRASLVHLVNHAFTAAFANTLARDEVVLQPQRKDVLTSTAFAHWVLSGNNKGQRGSALAEGVKRCLSSGYQVFDKHSQSARALRYGDIAILSRSNAGVQELAAELRAKGIPVVAAAQAGLLATPEAHLALACLRRLNDSRDTIATAEILSMADCAAPESWVADRLNYLAGEGDKTLWKESGVGAHPLLLTIAGLRAALPLLAPREALQTVIIRCDLPRIVLQWQANTNAARQRLANLESLLEMADRYEDSCRSTQQAATISGLILWLKAEAEAKQDKLAEPAVDAVKILTHHAAKGLEWPVVILTDLNAHLRDQTRNITATAKSGIDVHQPLKDRFIRYWPWPFGKQSAGIEVAKRVALSAEGQAFQREAVEEAKRLLYVSMTRARDLLILAIAENDKSRPWLETVAADGLLPAGSQASTLTLAGGETIAYEQWKLAASDEEKPGGQAEAADAPVKPLHWFATPPERPRHPLYFSASGAAPIPCAVLESVQVGQRIPIILQPDLGALGTALHACIGAHFTDVNAPLDEAEASGILAGFEVAACLSARDVLRQVHALQEWINGRWPAAQVIAEVPIELRLNNGQHMSGRIDLLLKLPDGWVLIDHKSSPLAAEQWPELAAQYSGQLAAYADAIEQTTGMPVLERWLFLPVAAGAVRLDRPRVPGVVPETGVETHGEIFAEPIETSLSDQAASPL</sequence>
<keyword evidence="9" id="KW-0234">DNA repair</keyword>
<keyword evidence="8" id="KW-0238">DNA-binding</keyword>
<dbReference type="InterPro" id="IPR014017">
    <property type="entry name" value="DNA_helicase_UvrD-like_C"/>
</dbReference>
<keyword evidence="2 15" id="KW-0547">Nucleotide-binding</keyword>
<comment type="catalytic activity">
    <reaction evidence="11">
        <text>Couples ATP hydrolysis with the unwinding of duplex DNA by translocating in the 3'-5' direction.</text>
        <dbReference type="EC" id="5.6.2.4"/>
    </reaction>
</comment>
<protein>
    <recommendedName>
        <fullName evidence="12">DNA 3'-5' helicase</fullName>
        <ecNumber evidence="12">5.6.2.4</ecNumber>
    </recommendedName>
    <alternativeName>
        <fullName evidence="13">DNA 3'-5' helicase II</fullName>
    </alternativeName>
</protein>
<dbReference type="PROSITE" id="PS51198">
    <property type="entry name" value="UVRD_HELICASE_ATP_BIND"/>
    <property type="match status" value="1"/>
</dbReference>
<feature type="domain" description="UvrD-like helicase ATP-binding" evidence="16">
    <location>
        <begin position="1"/>
        <end position="407"/>
    </location>
</feature>
<keyword evidence="3" id="KW-0227">DNA damage</keyword>
<dbReference type="InterPro" id="IPR014016">
    <property type="entry name" value="UvrD-like_ATP-bd"/>
</dbReference>
<dbReference type="GO" id="GO:0000725">
    <property type="term" value="P:recombinational repair"/>
    <property type="evidence" value="ECO:0007669"/>
    <property type="project" value="TreeGrafter"/>
</dbReference>
<feature type="binding site" evidence="15">
    <location>
        <begin position="18"/>
        <end position="25"/>
    </location>
    <ligand>
        <name>ATP</name>
        <dbReference type="ChEBI" id="CHEBI:30616"/>
    </ligand>
</feature>
<evidence type="ECO:0000259" key="17">
    <source>
        <dbReference type="PROSITE" id="PS51217"/>
    </source>
</evidence>
<evidence type="ECO:0000256" key="10">
    <source>
        <dbReference type="ARBA" id="ARBA00023235"/>
    </source>
</evidence>
<dbReference type="InterPro" id="IPR000212">
    <property type="entry name" value="DNA_helicase_UvrD/REP"/>
</dbReference>
<evidence type="ECO:0000259" key="16">
    <source>
        <dbReference type="PROSITE" id="PS51198"/>
    </source>
</evidence>
<name>A0A011QSD5_9PROT</name>
<keyword evidence="10" id="KW-0413">Isomerase</keyword>
<dbReference type="PROSITE" id="PS51217">
    <property type="entry name" value="UVRD_HELICASE_CTER"/>
    <property type="match status" value="1"/>
</dbReference>
<feature type="domain" description="UvrD-like helicase C-terminal" evidence="17">
    <location>
        <begin position="417"/>
        <end position="701"/>
    </location>
</feature>
<evidence type="ECO:0000256" key="4">
    <source>
        <dbReference type="ARBA" id="ARBA00022801"/>
    </source>
</evidence>
<proteinExistence type="predicted"/>
<gene>
    <name evidence="18" type="primary">addA</name>
    <name evidence="18" type="ORF">AW10_00960</name>
</gene>
<dbReference type="Proteomes" id="UP000021816">
    <property type="component" value="Unassembled WGS sequence"/>
</dbReference>
<evidence type="ECO:0000256" key="12">
    <source>
        <dbReference type="ARBA" id="ARBA00034808"/>
    </source>
</evidence>
<dbReference type="GO" id="GO:0005524">
    <property type="term" value="F:ATP binding"/>
    <property type="evidence" value="ECO:0007669"/>
    <property type="project" value="UniProtKB-UniRule"/>
</dbReference>
<keyword evidence="6" id="KW-0269">Exonuclease</keyword>
<dbReference type="PANTHER" id="PTHR11070:SF2">
    <property type="entry name" value="ATP-DEPENDENT DNA HELICASE SRS2"/>
    <property type="match status" value="1"/>
</dbReference>
<dbReference type="SUPFAM" id="SSF52540">
    <property type="entry name" value="P-loop containing nucleoside triphosphate hydrolases"/>
    <property type="match status" value="1"/>
</dbReference>
<dbReference type="Gene3D" id="3.40.50.300">
    <property type="entry name" value="P-loop containing nucleotide triphosphate hydrolases"/>
    <property type="match status" value="4"/>
</dbReference>
<evidence type="ECO:0000256" key="13">
    <source>
        <dbReference type="ARBA" id="ARBA00034923"/>
    </source>
</evidence>
<keyword evidence="1" id="KW-0540">Nuclease</keyword>
<dbReference type="GO" id="GO:0016887">
    <property type="term" value="F:ATP hydrolysis activity"/>
    <property type="evidence" value="ECO:0007669"/>
    <property type="project" value="RHEA"/>
</dbReference>
<accession>A0A011QSD5</accession>
<evidence type="ECO:0000256" key="5">
    <source>
        <dbReference type="ARBA" id="ARBA00022806"/>
    </source>
</evidence>
<dbReference type="SUPFAM" id="SSF52980">
    <property type="entry name" value="Restriction endonuclease-like"/>
    <property type="match status" value="1"/>
</dbReference>
<dbReference type="Pfam" id="PF00580">
    <property type="entry name" value="UvrD-helicase"/>
    <property type="match status" value="1"/>
</dbReference>
<dbReference type="GO" id="GO:0003677">
    <property type="term" value="F:DNA binding"/>
    <property type="evidence" value="ECO:0007669"/>
    <property type="project" value="UniProtKB-KW"/>
</dbReference>
<keyword evidence="5 15" id="KW-0347">Helicase</keyword>
<organism evidence="18 19">
    <name type="scientific">Candidatus Accumulibacter appositus</name>
    <dbReference type="NCBI Taxonomy" id="1454003"/>
    <lineage>
        <taxon>Bacteria</taxon>
        <taxon>Pseudomonadati</taxon>
        <taxon>Pseudomonadota</taxon>
        <taxon>Betaproteobacteria</taxon>
        <taxon>Candidatus Accumulibacter</taxon>
    </lineage>
</organism>
<dbReference type="PANTHER" id="PTHR11070">
    <property type="entry name" value="UVRD / RECB / PCRA DNA HELICASE FAMILY MEMBER"/>
    <property type="match status" value="1"/>
</dbReference>
<comment type="caution">
    <text evidence="18">The sequence shown here is derived from an EMBL/GenBank/DDBJ whole genome shotgun (WGS) entry which is preliminary data.</text>
</comment>
<dbReference type="Gene3D" id="3.90.320.10">
    <property type="match status" value="1"/>
</dbReference>
<dbReference type="InterPro" id="IPR011604">
    <property type="entry name" value="PDDEXK-like_dom_sf"/>
</dbReference>
<keyword evidence="4 15" id="KW-0378">Hydrolase</keyword>
<evidence type="ECO:0000256" key="2">
    <source>
        <dbReference type="ARBA" id="ARBA00022741"/>
    </source>
</evidence>
<evidence type="ECO:0000256" key="8">
    <source>
        <dbReference type="ARBA" id="ARBA00023125"/>
    </source>
</evidence>
<dbReference type="InterPro" id="IPR038726">
    <property type="entry name" value="PDDEXK_AddAB-type"/>
</dbReference>
<dbReference type="STRING" id="1454003.AW10_00960"/>
<comment type="catalytic activity">
    <reaction evidence="14">
        <text>ATP + H2O = ADP + phosphate + H(+)</text>
        <dbReference type="Rhea" id="RHEA:13065"/>
        <dbReference type="ChEBI" id="CHEBI:15377"/>
        <dbReference type="ChEBI" id="CHEBI:15378"/>
        <dbReference type="ChEBI" id="CHEBI:30616"/>
        <dbReference type="ChEBI" id="CHEBI:43474"/>
        <dbReference type="ChEBI" id="CHEBI:456216"/>
        <dbReference type="EC" id="5.6.2.4"/>
    </reaction>
</comment>
<dbReference type="GO" id="GO:0004527">
    <property type="term" value="F:exonuclease activity"/>
    <property type="evidence" value="ECO:0007669"/>
    <property type="project" value="UniProtKB-KW"/>
</dbReference>
<keyword evidence="7 15" id="KW-0067">ATP-binding</keyword>
<evidence type="ECO:0000313" key="18">
    <source>
        <dbReference type="EMBL" id="EXI81774.1"/>
    </source>
</evidence>
<dbReference type="PATRIC" id="fig|1454003.3.peg.988"/>
<dbReference type="AlphaFoldDB" id="A0A011QSD5"/>
<dbReference type="Pfam" id="PF12705">
    <property type="entry name" value="PDDEXK_1"/>
    <property type="match status" value="1"/>
</dbReference>
<evidence type="ECO:0000256" key="6">
    <source>
        <dbReference type="ARBA" id="ARBA00022839"/>
    </source>
</evidence>
<evidence type="ECO:0000313" key="19">
    <source>
        <dbReference type="Proteomes" id="UP000021816"/>
    </source>
</evidence>
<dbReference type="GO" id="GO:0043138">
    <property type="term" value="F:3'-5' DNA helicase activity"/>
    <property type="evidence" value="ECO:0007669"/>
    <property type="project" value="UniProtKB-EC"/>
</dbReference>
<dbReference type="InterPro" id="IPR011335">
    <property type="entry name" value="Restrct_endonuc-II-like"/>
</dbReference>
<evidence type="ECO:0000256" key="3">
    <source>
        <dbReference type="ARBA" id="ARBA00022763"/>
    </source>
</evidence>
<evidence type="ECO:0000256" key="14">
    <source>
        <dbReference type="ARBA" id="ARBA00048988"/>
    </source>
</evidence>
<evidence type="ECO:0000256" key="9">
    <source>
        <dbReference type="ARBA" id="ARBA00023204"/>
    </source>
</evidence>
<evidence type="ECO:0000256" key="1">
    <source>
        <dbReference type="ARBA" id="ARBA00022722"/>
    </source>
</evidence>
<reference evidence="18 19" key="1">
    <citation type="submission" date="2014-02" db="EMBL/GenBank/DDBJ databases">
        <title>Expanding our view of genomic diversity in Candidatus Accumulibacter clades.</title>
        <authorList>
            <person name="Skennerton C.T."/>
            <person name="Barr J.J."/>
            <person name="Slater F.R."/>
            <person name="Bond P.L."/>
            <person name="Tyson G.W."/>
        </authorList>
    </citation>
    <scope>NUCLEOTIDE SEQUENCE [LARGE SCALE GENOMIC DNA]</scope>
    <source>
        <strain evidence="19">BA-92</strain>
    </source>
</reference>
<dbReference type="EC" id="5.6.2.4" evidence="12"/>
<dbReference type="InterPro" id="IPR027417">
    <property type="entry name" value="P-loop_NTPase"/>
</dbReference>